<proteinExistence type="predicted"/>
<keyword evidence="1" id="KW-1133">Transmembrane helix</keyword>
<dbReference type="EMBL" id="JPMD01000046">
    <property type="protein sequence ID" value="KEZ85064.1"/>
    <property type="molecule type" value="Genomic_DNA"/>
</dbReference>
<sequence>MNKIEKLLKIRKISLACLFLSVPLCFIGCFFPFALFTIIGISLLPIFIVLSILFWKCPYCNYRLPMKFDKDSDIDSVYQCPYCNKKFN</sequence>
<name>A0A084J7Y0_9CLOT</name>
<gene>
    <name evidence="2" type="ORF">IO99_16735</name>
</gene>
<evidence type="ECO:0008006" key="4">
    <source>
        <dbReference type="Google" id="ProtNLM"/>
    </source>
</evidence>
<accession>A0A084J7Y0</accession>
<protein>
    <recommendedName>
        <fullName evidence="4">Lipoprotein</fullName>
    </recommendedName>
</protein>
<evidence type="ECO:0000313" key="2">
    <source>
        <dbReference type="EMBL" id="KEZ85064.1"/>
    </source>
</evidence>
<organism evidence="2 3">
    <name type="scientific">Clostridium sulfidigenes</name>
    <dbReference type="NCBI Taxonomy" id="318464"/>
    <lineage>
        <taxon>Bacteria</taxon>
        <taxon>Bacillati</taxon>
        <taxon>Bacillota</taxon>
        <taxon>Clostridia</taxon>
        <taxon>Eubacteriales</taxon>
        <taxon>Clostridiaceae</taxon>
        <taxon>Clostridium</taxon>
    </lineage>
</organism>
<evidence type="ECO:0000313" key="3">
    <source>
        <dbReference type="Proteomes" id="UP000028542"/>
    </source>
</evidence>
<reference evidence="2 3" key="1">
    <citation type="submission" date="2014-07" db="EMBL/GenBank/DDBJ databases">
        <title>Draft genome of Clostridium sulfidigenes 113A isolated from sediments associated with methane hydrate from Krishna Godavari basin.</title>
        <authorList>
            <person name="Honkalas V.S."/>
            <person name="Dabir A.P."/>
            <person name="Arora P."/>
            <person name="Dhakephalkar P.K."/>
        </authorList>
    </citation>
    <scope>NUCLEOTIDE SEQUENCE [LARGE SCALE GENOMIC DNA]</scope>
    <source>
        <strain evidence="2 3">113A</strain>
    </source>
</reference>
<dbReference type="Proteomes" id="UP000028542">
    <property type="component" value="Unassembled WGS sequence"/>
</dbReference>
<evidence type="ECO:0000256" key="1">
    <source>
        <dbReference type="SAM" id="Phobius"/>
    </source>
</evidence>
<keyword evidence="1" id="KW-0812">Transmembrane</keyword>
<dbReference type="eggNOG" id="ENOG5030V2N">
    <property type="taxonomic scope" value="Bacteria"/>
</dbReference>
<feature type="transmembrane region" description="Helical" evidence="1">
    <location>
        <begin position="12"/>
        <end position="33"/>
    </location>
</feature>
<feature type="transmembrane region" description="Helical" evidence="1">
    <location>
        <begin position="39"/>
        <end position="57"/>
    </location>
</feature>
<comment type="caution">
    <text evidence="2">The sequence shown here is derived from an EMBL/GenBank/DDBJ whole genome shotgun (WGS) entry which is preliminary data.</text>
</comment>
<keyword evidence="1" id="KW-0472">Membrane</keyword>
<keyword evidence="3" id="KW-1185">Reference proteome</keyword>
<dbReference type="AlphaFoldDB" id="A0A084J7Y0"/>
<dbReference type="RefSeq" id="WP_035135252.1">
    <property type="nucleotide sequence ID" value="NZ_JPMD01000046.1"/>
</dbReference>